<accession>A0A838LBT2</accession>
<dbReference type="RefSeq" id="WP_160364489.1">
    <property type="nucleotide sequence ID" value="NZ_JACEIB010000027.1"/>
</dbReference>
<evidence type="ECO:0000313" key="2">
    <source>
        <dbReference type="Proteomes" id="UP000570166"/>
    </source>
</evidence>
<dbReference type="Gene3D" id="1.10.238.160">
    <property type="match status" value="1"/>
</dbReference>
<sequence>MEVSEDRFIKIAGVIERTGRSRAAIYRMVADGTFPKQERIGVRAVAWRLSAVLKWMDAPLDYRRDP</sequence>
<dbReference type="Proteomes" id="UP000570166">
    <property type="component" value="Unassembled WGS sequence"/>
</dbReference>
<dbReference type="InterPro" id="IPR010260">
    <property type="entry name" value="AlpA"/>
</dbReference>
<keyword evidence="2" id="KW-1185">Reference proteome</keyword>
<dbReference type="Pfam" id="PF05930">
    <property type="entry name" value="Phage_AlpA"/>
    <property type="match status" value="1"/>
</dbReference>
<organism evidence="1 2">
    <name type="scientific">Sphingomonas chungangi</name>
    <dbReference type="NCBI Taxonomy" id="2683589"/>
    <lineage>
        <taxon>Bacteria</taxon>
        <taxon>Pseudomonadati</taxon>
        <taxon>Pseudomonadota</taxon>
        <taxon>Alphaproteobacteria</taxon>
        <taxon>Sphingomonadales</taxon>
        <taxon>Sphingomonadaceae</taxon>
        <taxon>Sphingomonas</taxon>
    </lineage>
</organism>
<comment type="caution">
    <text evidence="1">The sequence shown here is derived from an EMBL/GenBank/DDBJ whole genome shotgun (WGS) entry which is preliminary data.</text>
</comment>
<proteinExistence type="predicted"/>
<evidence type="ECO:0000313" key="1">
    <source>
        <dbReference type="EMBL" id="MBA2936664.1"/>
    </source>
</evidence>
<name>A0A838LBT2_9SPHN</name>
<protein>
    <submittedName>
        <fullName evidence="1">AlpA family phage regulatory protein</fullName>
    </submittedName>
</protein>
<dbReference type="EMBL" id="JACEIB010000027">
    <property type="protein sequence ID" value="MBA2936664.1"/>
    <property type="molecule type" value="Genomic_DNA"/>
</dbReference>
<dbReference type="AlphaFoldDB" id="A0A838LBT2"/>
<gene>
    <name evidence="1" type="ORF">HZF05_21505</name>
</gene>
<dbReference type="PANTHER" id="PTHR36154">
    <property type="entry name" value="DNA-BINDING TRANSCRIPTIONAL ACTIVATOR ALPA"/>
    <property type="match status" value="1"/>
</dbReference>
<reference evidence="1 2" key="1">
    <citation type="submission" date="2020-07" db="EMBL/GenBank/DDBJ databases">
        <authorList>
            <person name="Sun Q."/>
        </authorList>
    </citation>
    <scope>NUCLEOTIDE SEQUENCE [LARGE SCALE GENOMIC DNA]</scope>
    <source>
        <strain evidence="1 2">CGMCC 1.13654</strain>
    </source>
</reference>
<dbReference type="PANTHER" id="PTHR36154:SF1">
    <property type="entry name" value="DNA-BINDING TRANSCRIPTIONAL ACTIVATOR ALPA"/>
    <property type="match status" value="1"/>
</dbReference>
<dbReference type="InterPro" id="IPR052931">
    <property type="entry name" value="Prophage_regulatory_activator"/>
</dbReference>